<accession>A0A0A9INN7</accession>
<dbReference type="EMBL" id="GBRH01210385">
    <property type="protein sequence ID" value="JAD87510.1"/>
    <property type="molecule type" value="Transcribed_RNA"/>
</dbReference>
<protein>
    <submittedName>
        <fullName evidence="1">Uncharacterized protein</fullName>
    </submittedName>
</protein>
<sequence>MEKITAQLRGGARRR</sequence>
<evidence type="ECO:0000313" key="1">
    <source>
        <dbReference type="EMBL" id="JAD87510.1"/>
    </source>
</evidence>
<proteinExistence type="predicted"/>
<organism evidence="1">
    <name type="scientific">Arundo donax</name>
    <name type="common">Giant reed</name>
    <name type="synonym">Donax arundinaceus</name>
    <dbReference type="NCBI Taxonomy" id="35708"/>
    <lineage>
        <taxon>Eukaryota</taxon>
        <taxon>Viridiplantae</taxon>
        <taxon>Streptophyta</taxon>
        <taxon>Embryophyta</taxon>
        <taxon>Tracheophyta</taxon>
        <taxon>Spermatophyta</taxon>
        <taxon>Magnoliopsida</taxon>
        <taxon>Liliopsida</taxon>
        <taxon>Poales</taxon>
        <taxon>Poaceae</taxon>
        <taxon>PACMAD clade</taxon>
        <taxon>Arundinoideae</taxon>
        <taxon>Arundineae</taxon>
        <taxon>Arundo</taxon>
    </lineage>
</organism>
<name>A0A0A9INN7_ARUDO</name>
<reference evidence="1" key="1">
    <citation type="submission" date="2014-09" db="EMBL/GenBank/DDBJ databases">
        <authorList>
            <person name="Magalhaes I.L.F."/>
            <person name="Oliveira U."/>
            <person name="Santos F.R."/>
            <person name="Vidigal T.H.D.A."/>
            <person name="Brescovit A.D."/>
            <person name="Santos A.J."/>
        </authorList>
    </citation>
    <scope>NUCLEOTIDE SEQUENCE</scope>
    <source>
        <tissue evidence="1">Shoot tissue taken approximately 20 cm above the soil surface</tissue>
    </source>
</reference>
<reference evidence="1" key="2">
    <citation type="journal article" date="2015" name="Data Brief">
        <title>Shoot transcriptome of the giant reed, Arundo donax.</title>
        <authorList>
            <person name="Barrero R.A."/>
            <person name="Guerrero F.D."/>
            <person name="Moolhuijzen P."/>
            <person name="Goolsby J.A."/>
            <person name="Tidwell J."/>
            <person name="Bellgard S.E."/>
            <person name="Bellgard M.I."/>
        </authorList>
    </citation>
    <scope>NUCLEOTIDE SEQUENCE</scope>
    <source>
        <tissue evidence="1">Shoot tissue taken approximately 20 cm above the soil surface</tissue>
    </source>
</reference>